<keyword evidence="1" id="KW-0479">Metal-binding</keyword>
<dbReference type="SUPFAM" id="SSF48264">
    <property type="entry name" value="Cytochrome P450"/>
    <property type="match status" value="1"/>
</dbReference>
<dbReference type="PANTHER" id="PTHR47582">
    <property type="entry name" value="P450, PUTATIVE (EUROFUNG)-RELATED"/>
    <property type="match status" value="1"/>
</dbReference>
<dbReference type="OrthoDB" id="1470350at2759"/>
<evidence type="ECO:0000313" key="2">
    <source>
        <dbReference type="EMBL" id="KOS17063.1"/>
    </source>
</evidence>
<organism evidence="2 3">
    <name type="scientific">Escovopsis weberi</name>
    <dbReference type="NCBI Taxonomy" id="150374"/>
    <lineage>
        <taxon>Eukaryota</taxon>
        <taxon>Fungi</taxon>
        <taxon>Dikarya</taxon>
        <taxon>Ascomycota</taxon>
        <taxon>Pezizomycotina</taxon>
        <taxon>Sordariomycetes</taxon>
        <taxon>Hypocreomycetidae</taxon>
        <taxon>Hypocreales</taxon>
        <taxon>Hypocreaceae</taxon>
        <taxon>Escovopsis</taxon>
    </lineage>
</organism>
<comment type="cofactor">
    <cofactor evidence="1">
        <name>heme</name>
        <dbReference type="ChEBI" id="CHEBI:30413"/>
    </cofactor>
</comment>
<dbReference type="InterPro" id="IPR001128">
    <property type="entry name" value="Cyt_P450"/>
</dbReference>
<dbReference type="InterPro" id="IPR002401">
    <property type="entry name" value="Cyt_P450_E_grp-I"/>
</dbReference>
<proteinExistence type="predicted"/>
<dbReference type="InterPro" id="IPR036396">
    <property type="entry name" value="Cyt_P450_sf"/>
</dbReference>
<keyword evidence="1" id="KW-0349">Heme</keyword>
<dbReference type="EMBL" id="LGSR01000028">
    <property type="protein sequence ID" value="KOS17063.1"/>
    <property type="molecule type" value="Genomic_DNA"/>
</dbReference>
<dbReference type="Gene3D" id="1.10.630.10">
    <property type="entry name" value="Cytochrome P450"/>
    <property type="match status" value="1"/>
</dbReference>
<reference evidence="2 3" key="1">
    <citation type="submission" date="2015-07" db="EMBL/GenBank/DDBJ databases">
        <title>The genome of the fungus Escovopsis weberi, a specialized disease agent of ant agriculture.</title>
        <authorList>
            <person name="de Man T.J."/>
            <person name="Stajich J.E."/>
            <person name="Kubicek C.P."/>
            <person name="Chenthamara K."/>
            <person name="Atanasova L."/>
            <person name="Druzhinina I.S."/>
            <person name="Birnbaum S."/>
            <person name="Barribeau S.M."/>
            <person name="Teiling C."/>
            <person name="Suen G."/>
            <person name="Currie C."/>
            <person name="Gerardo N.M."/>
        </authorList>
    </citation>
    <scope>NUCLEOTIDE SEQUENCE [LARGE SCALE GENOMIC DNA]</scope>
</reference>
<dbReference type="PANTHER" id="PTHR47582:SF1">
    <property type="entry name" value="P450, PUTATIVE (EUROFUNG)-RELATED"/>
    <property type="match status" value="1"/>
</dbReference>
<sequence>MSQELHVINDPDLISHVQRERSNKDLEARAITQRTGLVQRFFGDLIGQSKETIEIMTQNLDEKSYEVCHRSDTHRLMSGGLGPTAHSTIQLYRDTLAVIAQEIETMTMGSPECLDLSDWVRKVITLGTAVAFHGPGNPISKSPELIPMLCADVLKKRETLIDEYRKFFAEEANKRDSDKKYSEIIRDIKDLDTQYGFDEDATTRSAFALVSGVTSNSAPATFWIITLVLCNPPLHARIMRELKDAIVLERDEHGAGTPRLIFDIKMIKQKCPLLCATFYEVLRLKTTATVSLRVEKDFLLDGRYMLKKNALIMMPNAALHIDPASWGADAREFRPERFLDSKQHLSASFRPFGAGYNICPGRHLAKDEIIGTAAIVLFSFDMSPGGPSRGDGFRPPKAFGTHVATTVTPSEAFKVKFTPRKELRGAKWSVV</sequence>
<dbReference type="AlphaFoldDB" id="A0A0M9VRW1"/>
<dbReference type="CDD" id="cd11040">
    <property type="entry name" value="CYP7_CYP8-like"/>
    <property type="match status" value="1"/>
</dbReference>
<dbReference type="Proteomes" id="UP000053831">
    <property type="component" value="Unassembled WGS sequence"/>
</dbReference>
<evidence type="ECO:0000313" key="3">
    <source>
        <dbReference type="Proteomes" id="UP000053831"/>
    </source>
</evidence>
<dbReference type="STRING" id="150374.A0A0M9VRW1"/>
<dbReference type="GO" id="GO:0005506">
    <property type="term" value="F:iron ion binding"/>
    <property type="evidence" value="ECO:0007669"/>
    <property type="project" value="InterPro"/>
</dbReference>
<keyword evidence="3" id="KW-1185">Reference proteome</keyword>
<name>A0A0M9VRW1_ESCWE</name>
<dbReference type="GO" id="GO:0016705">
    <property type="term" value="F:oxidoreductase activity, acting on paired donors, with incorporation or reduction of molecular oxygen"/>
    <property type="evidence" value="ECO:0007669"/>
    <property type="project" value="InterPro"/>
</dbReference>
<feature type="binding site" description="axial binding residue" evidence="1">
    <location>
        <position position="359"/>
    </location>
    <ligand>
        <name>heme</name>
        <dbReference type="ChEBI" id="CHEBI:30413"/>
    </ligand>
    <ligandPart>
        <name>Fe</name>
        <dbReference type="ChEBI" id="CHEBI:18248"/>
    </ligandPart>
</feature>
<dbReference type="GO" id="GO:0004497">
    <property type="term" value="F:monooxygenase activity"/>
    <property type="evidence" value="ECO:0007669"/>
    <property type="project" value="InterPro"/>
</dbReference>
<evidence type="ECO:0000256" key="1">
    <source>
        <dbReference type="PIRSR" id="PIRSR602401-1"/>
    </source>
</evidence>
<comment type="caution">
    <text evidence="2">The sequence shown here is derived from an EMBL/GenBank/DDBJ whole genome shotgun (WGS) entry which is preliminary data.</text>
</comment>
<keyword evidence="1" id="KW-0408">Iron</keyword>
<dbReference type="GO" id="GO:0020037">
    <property type="term" value="F:heme binding"/>
    <property type="evidence" value="ECO:0007669"/>
    <property type="project" value="InterPro"/>
</dbReference>
<protein>
    <submittedName>
        <fullName evidence="2">Putative cytochrome P450</fullName>
    </submittedName>
</protein>
<dbReference type="Pfam" id="PF00067">
    <property type="entry name" value="p450"/>
    <property type="match status" value="1"/>
</dbReference>
<accession>A0A0M9VRW1</accession>
<dbReference type="PRINTS" id="PR00463">
    <property type="entry name" value="EP450I"/>
</dbReference>
<gene>
    <name evidence="2" type="ORF">ESCO_005884</name>
</gene>
<dbReference type="InterPro" id="IPR053007">
    <property type="entry name" value="CYP450_monoxygenase_sec-met"/>
</dbReference>